<organism evidence="4 5">
    <name type="scientific">Micromonospora yangpuensis</name>
    <dbReference type="NCBI Taxonomy" id="683228"/>
    <lineage>
        <taxon>Bacteria</taxon>
        <taxon>Bacillati</taxon>
        <taxon>Actinomycetota</taxon>
        <taxon>Actinomycetes</taxon>
        <taxon>Micromonosporales</taxon>
        <taxon>Micromonosporaceae</taxon>
        <taxon>Micromonospora</taxon>
    </lineage>
</organism>
<protein>
    <recommendedName>
        <fullName evidence="2">DUF5926 domain-containing protein</fullName>
    </recommendedName>
</protein>
<keyword evidence="5" id="KW-1185">Reference proteome</keyword>
<dbReference type="STRING" id="683228.GA0070617_0007"/>
<evidence type="ECO:0000259" key="2">
    <source>
        <dbReference type="Pfam" id="PF19348"/>
    </source>
</evidence>
<proteinExistence type="predicted"/>
<evidence type="ECO:0000256" key="1">
    <source>
        <dbReference type="SAM" id="MobiDB-lite"/>
    </source>
</evidence>
<dbReference type="Pfam" id="PF19348">
    <property type="entry name" value="DUF5926"/>
    <property type="match status" value="1"/>
</dbReference>
<evidence type="ECO:0000313" key="5">
    <source>
        <dbReference type="Proteomes" id="UP000198937"/>
    </source>
</evidence>
<dbReference type="Proteomes" id="UP000198937">
    <property type="component" value="Unassembled WGS sequence"/>
</dbReference>
<evidence type="ECO:0000313" key="3">
    <source>
        <dbReference type="EMBL" id="SCL45358.1"/>
    </source>
</evidence>
<dbReference type="InterPro" id="IPR045970">
    <property type="entry name" value="DUF5926"/>
</dbReference>
<gene>
    <name evidence="3" type="ORF">GA0070617_0007</name>
    <name evidence="4" type="ORF">GA0070617_0051</name>
</gene>
<dbReference type="EMBL" id="FMIA01000002">
    <property type="protein sequence ID" value="SCL45820.1"/>
    <property type="molecule type" value="Genomic_DNA"/>
</dbReference>
<dbReference type="OrthoDB" id="5512013at2"/>
<feature type="domain" description="DUF5926" evidence="2">
    <location>
        <begin position="28"/>
        <end position="294"/>
    </location>
</feature>
<feature type="region of interest" description="Disordered" evidence="1">
    <location>
        <begin position="272"/>
        <end position="294"/>
    </location>
</feature>
<reference evidence="4 5" key="1">
    <citation type="submission" date="2016-06" db="EMBL/GenBank/DDBJ databases">
        <authorList>
            <person name="Kjaerup R.B."/>
            <person name="Dalgaard T.S."/>
            <person name="Juul-Madsen H.R."/>
        </authorList>
    </citation>
    <scope>NUCLEOTIDE SEQUENCE [LARGE SCALE GENOMIC DNA]</scope>
    <source>
        <strain evidence="4 5">DSM 45577</strain>
    </source>
</reference>
<dbReference type="EMBL" id="FMIA01000001">
    <property type="protein sequence ID" value="SCL45358.1"/>
    <property type="molecule type" value="Genomic_DNA"/>
</dbReference>
<sequence>MSKRRKSQRAGEASPKRTKVRDVFVPRPFEGLVDEPEWIALRELVPAASAPLRLTEDMVAEHGDRPVVLATVLPMAAPAMSRADGQVFVGLQRHQQSGDVSRDLAEALLCALRTEPGQPVQVPPMPGEGPRLQDVLVDAPLEISMHEGFEFWLEPEAAGNPTVQASLERANAAVYPTVRLSAARAAYWCQVPEKAHVRWVLPDDEDAALDTLARLGAAGTLTLGDHTRFAGMFRAHGRLTPVWDLPPDVPAAEWEDPVTQFAKRYAEALADPTPLDPAGRRARQGLVGRQLTLR</sequence>
<name>A0A1C6TVI1_9ACTN</name>
<accession>A0A1C6TVI1</accession>
<dbReference type="RefSeq" id="WP_091432247.1">
    <property type="nucleotide sequence ID" value="NZ_BMMJ01000003.1"/>
</dbReference>
<evidence type="ECO:0000313" key="4">
    <source>
        <dbReference type="EMBL" id="SCL45820.1"/>
    </source>
</evidence>
<dbReference type="AlphaFoldDB" id="A0A1C6TVI1"/>